<name>A0ABR6YFI0_9BURK</name>
<dbReference type="InterPro" id="IPR011933">
    <property type="entry name" value="Double_TM_dom"/>
</dbReference>
<dbReference type="EMBL" id="JACOGA010000016">
    <property type="protein sequence ID" value="MBC3875239.1"/>
    <property type="molecule type" value="Genomic_DNA"/>
</dbReference>
<keyword evidence="4" id="KW-1185">Reference proteome</keyword>
<evidence type="ECO:0000313" key="3">
    <source>
        <dbReference type="EMBL" id="MBC3875239.1"/>
    </source>
</evidence>
<dbReference type="RefSeq" id="WP_186943209.1">
    <property type="nucleotide sequence ID" value="NZ_JACOGA010000016.1"/>
</dbReference>
<protein>
    <recommendedName>
        <fullName evidence="2">Aerotolerance regulator N-terminal domain-containing protein</fullName>
    </recommendedName>
</protein>
<feature type="domain" description="Aerotolerance regulator N-terminal" evidence="2">
    <location>
        <begin position="9"/>
        <end position="81"/>
    </location>
</feature>
<feature type="transmembrane region" description="Helical" evidence="1">
    <location>
        <begin position="61"/>
        <end position="83"/>
    </location>
</feature>
<keyword evidence="1" id="KW-1133">Transmembrane helix</keyword>
<reference evidence="3 4" key="1">
    <citation type="submission" date="2020-08" db="EMBL/GenBank/DDBJ databases">
        <title>Novel species isolated from subtropical streams in China.</title>
        <authorList>
            <person name="Lu H."/>
        </authorList>
    </citation>
    <scope>NUCLEOTIDE SEQUENCE [LARGE SCALE GENOMIC DNA]</scope>
    <source>
        <strain evidence="3 4">LX15W</strain>
    </source>
</reference>
<dbReference type="Pfam" id="PF07584">
    <property type="entry name" value="BatA"/>
    <property type="match status" value="1"/>
</dbReference>
<evidence type="ECO:0000313" key="4">
    <source>
        <dbReference type="Proteomes" id="UP000624279"/>
    </source>
</evidence>
<sequence>MSLSSLMGLSPYWWLLVPIVGLPIWWHRQRRQTQKMHTLATAKFLPSTPPQLLRVWRWRDLLLLLLRCLMLMTMLAILAQPLWSWRGDTVFVGEDLDPQWVAAEIDKAGFKQAPQIQYCATAKCEIQTDHLLLWLEQEQTQWQPQARWLILAQDQQLAMSARVPAVGHTIAVRIAPLALGQGSDKTSSPTSGQTSSKKSANKQILQVALQTDRADLWRRIFKLFELAGVENLQFNLTEKIQPNTWLAIWDKQVEPDQNWQAPFVWRTAKSAQAPAKLNVSSDNNSTDKLSSALLQKLHIQSQTSTRGLIWNMDPQFDWPLQDADLEQAKALFEALQAVRAESQIVPLSTLAALDLPANKVKASIPLAASVTDHLREILFALLALLLTLERSLAHVRRS</sequence>
<keyword evidence="1" id="KW-0472">Membrane</keyword>
<evidence type="ECO:0000259" key="2">
    <source>
        <dbReference type="Pfam" id="PF07584"/>
    </source>
</evidence>
<evidence type="ECO:0000256" key="1">
    <source>
        <dbReference type="SAM" id="Phobius"/>
    </source>
</evidence>
<dbReference type="InterPro" id="IPR024163">
    <property type="entry name" value="Aerotolerance_reg_N"/>
</dbReference>
<organism evidence="3 4">
    <name type="scientific">Undibacterium flavidum</name>
    <dbReference type="NCBI Taxonomy" id="2762297"/>
    <lineage>
        <taxon>Bacteria</taxon>
        <taxon>Pseudomonadati</taxon>
        <taxon>Pseudomonadota</taxon>
        <taxon>Betaproteobacteria</taxon>
        <taxon>Burkholderiales</taxon>
        <taxon>Oxalobacteraceae</taxon>
        <taxon>Undibacterium</taxon>
    </lineage>
</organism>
<feature type="transmembrane region" description="Helical" evidence="1">
    <location>
        <begin position="6"/>
        <end position="26"/>
    </location>
</feature>
<dbReference type="Proteomes" id="UP000624279">
    <property type="component" value="Unassembled WGS sequence"/>
</dbReference>
<dbReference type="NCBIfam" id="TIGR02226">
    <property type="entry name" value="two_anch"/>
    <property type="match status" value="1"/>
</dbReference>
<keyword evidence="1" id="KW-0812">Transmembrane</keyword>
<gene>
    <name evidence="3" type="ORF">H8K55_16750</name>
</gene>
<comment type="caution">
    <text evidence="3">The sequence shown here is derived from an EMBL/GenBank/DDBJ whole genome shotgun (WGS) entry which is preliminary data.</text>
</comment>
<proteinExistence type="predicted"/>
<accession>A0ABR6YFI0</accession>